<sequence>MNIITCVSCERKLNTSEINKKATVCHNCLSKARVERIQTEDFLKENFTKTWSATLFKKYIMYLKELGIGVETIRKNSSKVLRFLQAAEKELLSPSDINEGWLISTLEKTPNSKRIKLSLFNFFIKIGYLSVNADEGILTSIREVLKQVPKGFIRLLEIYFNEKMELRNRQVKFNARNPLSLLTVKADIVVFVRLVRWLQINCKHIESWDTVQQEDVHEFLLTLTPKNREIVRKDLLVLFKLAKRKRLITHIPILDIKSRELPPTIEPLTFFEQVNVAKLVKSRLYEQPLECLLTVLSFYHGLSSSHISNIKISDVKVEMKAIFLNDRPPVYLSDDELVLINEYVKQRSNNRNAKNKIYLILSSSSSGVYQDRPINNQFIARKVKAFCGFTPKSLRITCFNMIASNFGPQILVEGFGLSLTQASRYGKLEDYLIEESISHQRALLHNEQKN</sequence>
<dbReference type="SUPFAM" id="SSF56349">
    <property type="entry name" value="DNA breaking-rejoining enzymes"/>
    <property type="match status" value="1"/>
</dbReference>
<dbReference type="InterPro" id="IPR011010">
    <property type="entry name" value="DNA_brk_join_enz"/>
</dbReference>
<organism evidence="1 2">
    <name type="scientific">Exiguobacterium aurantiacum</name>
    <dbReference type="NCBI Taxonomy" id="33987"/>
    <lineage>
        <taxon>Bacteria</taxon>
        <taxon>Bacillati</taxon>
        <taxon>Bacillota</taxon>
        <taxon>Bacilli</taxon>
        <taxon>Bacillales</taxon>
        <taxon>Bacillales Family XII. Incertae Sedis</taxon>
        <taxon>Exiguobacterium</taxon>
    </lineage>
</organism>
<keyword evidence="1" id="KW-0614">Plasmid</keyword>
<proteinExistence type="predicted"/>
<evidence type="ECO:0000313" key="1">
    <source>
        <dbReference type="EMBL" id="UTT44539.1"/>
    </source>
</evidence>
<reference evidence="1" key="1">
    <citation type="submission" date="2022-07" db="EMBL/GenBank/DDBJ databases">
        <title>Complete genome of CX2.</title>
        <authorList>
            <person name="Cao G."/>
        </authorList>
    </citation>
    <scope>NUCLEOTIDE SEQUENCE</scope>
    <source>
        <strain evidence="1">CX2</strain>
        <plasmid evidence="1">pCXA</plasmid>
    </source>
</reference>
<keyword evidence="2" id="KW-1185">Reference proteome</keyword>
<accession>A0ABY5FSZ0</accession>
<dbReference type="EMBL" id="CP101463">
    <property type="protein sequence ID" value="UTT44539.1"/>
    <property type="molecule type" value="Genomic_DNA"/>
</dbReference>
<dbReference type="Proteomes" id="UP001060325">
    <property type="component" value="Plasmid pCXA"/>
</dbReference>
<geneLocation type="plasmid" evidence="1 2">
    <name>pCXA</name>
</geneLocation>
<name>A0ABY5FSZ0_9BACL</name>
<evidence type="ECO:0000313" key="2">
    <source>
        <dbReference type="Proteomes" id="UP001060325"/>
    </source>
</evidence>
<protein>
    <submittedName>
        <fullName evidence="1">Site-specific integrase</fullName>
    </submittedName>
</protein>
<gene>
    <name evidence="1" type="ORF">NMQ00_16180</name>
</gene>
<dbReference type="RefSeq" id="WP_074036665.1">
    <property type="nucleotide sequence ID" value="NZ_CP101463.1"/>
</dbReference>